<feature type="region of interest" description="Disordered" evidence="1">
    <location>
        <begin position="631"/>
        <end position="652"/>
    </location>
</feature>
<gene>
    <name evidence="2" type="ORF">R5R35_011299</name>
</gene>
<sequence>MDKQSKPFRNIANVLGRTGVAKRLGKTEDAVSACPPEIQKFEKGTSVTLCPHMENEGPSIDVLPAKVGSVGAGNDFENFGHSQMYRPKNEDSRVLAGFGRSHDVTLPNVTSDVQGLTAQDFAQNIGTVNKFEEDAPTPSNNTKCEEGSSLGITVNIASVETRKEAKSTVNCVYEIDKINFNCDSPTPLTVLGLDDVMPAGQGISGKFSLDNCVSEKEPLPEQFGADSSLKNCKMEAGFCENLFLQDVEANENKPINGCFKILTSDEDRILNNVEDSNECVLYSNLHTKVESIITVVEVGDSSNSRTTGMHLKTQKISYDSPPDENERTNYDVPCPSTVSDIGNELLAPNCPEQKTAECDRRAEIKNEILAECEAEVTSLKTQCEFSDEQNFRSKAQELIDFPNDKNAVTHSNVSCPPTVSDFGNDLSAMNCPELKTVECDRQADIKNEILAEITSSKTQCELSDEQNFNTEEKKDTVLSSKTDCLEDINQIKFTDLGTLVLENVRNHDTTINEAKNNEKFKSFLSERDDLSPWEWKRLDKSSTPCQVFSKIIQDDEGPKACQILSTPKAKRNVNIDTTKGKKIDFTEIGEVQNNDYFVENIENQLEKATVYNKTENVKTVLNIKQEQENPVKLSENVSDNKSMQMKRPASPESQGIKKVKFYSNKSTIIDVIDVEAENEVQLQMKVDQNPLKVSENVSDNKSMQMKRPASPDSQGFKKAKFYSNESTIIDVIDVEAENEVQLQMKVDQNPLKVSETLSDASQSVQMKRPESQGIKEAKFYSNKSSIIDVEAQNDVQKQIKVGKITKNAKFTNTNFVSKDPQENEDNNNPEWEVLKKLETDDERYKAVRKRWRNLVIPDPNKNLTCIHKKSSFKHPNLCTRGGDKVSDKNAKRKRTHSHEPTTSTDHVPVKRARTRSCTTSYELKVKDCYKRMEEESRKLIEEKRHALANTSNYYYRQYSNLMASNLRYYNNWEFQIRIAALSAEEKRAEEAVHQDYSGAFDRLENKKRQQALVFENAMKEVEAFHKFYRKLEDSSKNDCFFLTDVELDDVKATDELYERFNTFYS</sequence>
<dbReference type="EMBL" id="JAZDUA010000015">
    <property type="protein sequence ID" value="KAK7873216.1"/>
    <property type="molecule type" value="Genomic_DNA"/>
</dbReference>
<reference evidence="2 3" key="1">
    <citation type="submission" date="2024-03" db="EMBL/GenBank/DDBJ databases">
        <title>The genome assembly and annotation of the cricket Gryllus longicercus Weissman &amp; Gray.</title>
        <authorList>
            <person name="Szrajer S."/>
            <person name="Gray D."/>
            <person name="Ylla G."/>
        </authorList>
    </citation>
    <scope>NUCLEOTIDE SEQUENCE [LARGE SCALE GENOMIC DNA]</scope>
    <source>
        <strain evidence="2">DAG 2021-001</strain>
        <tissue evidence="2">Whole body minus gut</tissue>
    </source>
</reference>
<evidence type="ECO:0000313" key="3">
    <source>
        <dbReference type="Proteomes" id="UP001378592"/>
    </source>
</evidence>
<dbReference type="Proteomes" id="UP001378592">
    <property type="component" value="Unassembled WGS sequence"/>
</dbReference>
<organism evidence="2 3">
    <name type="scientific">Gryllus longicercus</name>
    <dbReference type="NCBI Taxonomy" id="2509291"/>
    <lineage>
        <taxon>Eukaryota</taxon>
        <taxon>Metazoa</taxon>
        <taxon>Ecdysozoa</taxon>
        <taxon>Arthropoda</taxon>
        <taxon>Hexapoda</taxon>
        <taxon>Insecta</taxon>
        <taxon>Pterygota</taxon>
        <taxon>Neoptera</taxon>
        <taxon>Polyneoptera</taxon>
        <taxon>Orthoptera</taxon>
        <taxon>Ensifera</taxon>
        <taxon>Gryllidea</taxon>
        <taxon>Grylloidea</taxon>
        <taxon>Gryllidae</taxon>
        <taxon>Gryllinae</taxon>
        <taxon>Gryllus</taxon>
    </lineage>
</organism>
<accession>A0AAN9W030</accession>
<keyword evidence="3" id="KW-1185">Reference proteome</keyword>
<comment type="caution">
    <text evidence="2">The sequence shown here is derived from an EMBL/GenBank/DDBJ whole genome shotgun (WGS) entry which is preliminary data.</text>
</comment>
<evidence type="ECO:0000256" key="1">
    <source>
        <dbReference type="SAM" id="MobiDB-lite"/>
    </source>
</evidence>
<dbReference type="AlphaFoldDB" id="A0AAN9W030"/>
<feature type="region of interest" description="Disordered" evidence="1">
    <location>
        <begin position="876"/>
        <end position="913"/>
    </location>
</feature>
<evidence type="ECO:0000313" key="2">
    <source>
        <dbReference type="EMBL" id="KAK7873216.1"/>
    </source>
</evidence>
<name>A0AAN9W030_9ORTH</name>
<protein>
    <submittedName>
        <fullName evidence="2">Uncharacterized protein</fullName>
    </submittedName>
</protein>
<proteinExistence type="predicted"/>